<dbReference type="AlphaFoldDB" id="A0A833QUU2"/>
<dbReference type="Pfam" id="PF07279">
    <property type="entry name" value="DUF1442"/>
    <property type="match status" value="1"/>
</dbReference>
<protein>
    <submittedName>
        <fullName evidence="1">Uncharacterized protein</fullName>
    </submittedName>
</protein>
<dbReference type="InterPro" id="IPR029063">
    <property type="entry name" value="SAM-dependent_MTases_sf"/>
</dbReference>
<name>A0A833QUU2_9POAL</name>
<dbReference type="PANTHER" id="PTHR33593">
    <property type="entry name" value="DUF1442 FAMILY PROTEIN"/>
    <property type="match status" value="1"/>
</dbReference>
<dbReference type="EMBL" id="SWLB01000015">
    <property type="protein sequence ID" value="KAF3328788.1"/>
    <property type="molecule type" value="Genomic_DNA"/>
</dbReference>
<dbReference type="OrthoDB" id="774871at2759"/>
<organism evidence="1 2">
    <name type="scientific">Carex littledalei</name>
    <dbReference type="NCBI Taxonomy" id="544730"/>
    <lineage>
        <taxon>Eukaryota</taxon>
        <taxon>Viridiplantae</taxon>
        <taxon>Streptophyta</taxon>
        <taxon>Embryophyta</taxon>
        <taxon>Tracheophyta</taxon>
        <taxon>Spermatophyta</taxon>
        <taxon>Magnoliopsida</taxon>
        <taxon>Liliopsida</taxon>
        <taxon>Poales</taxon>
        <taxon>Cyperaceae</taxon>
        <taxon>Cyperoideae</taxon>
        <taxon>Cariceae</taxon>
        <taxon>Carex</taxon>
        <taxon>Carex subgen. Euthyceras</taxon>
    </lineage>
</organism>
<proteinExistence type="predicted"/>
<dbReference type="InterPro" id="IPR009902">
    <property type="entry name" value="DUF1442"/>
</dbReference>
<dbReference type="PANTHER" id="PTHR33593:SF1">
    <property type="entry name" value="DUF1442 FAMILY PROTEIN"/>
    <property type="match status" value="1"/>
</dbReference>
<evidence type="ECO:0000313" key="2">
    <source>
        <dbReference type="Proteomes" id="UP000623129"/>
    </source>
</evidence>
<gene>
    <name evidence="1" type="ORF">FCM35_KLT05866</name>
</gene>
<dbReference type="SUPFAM" id="SSF53335">
    <property type="entry name" value="S-adenosyl-L-methionine-dependent methyltransferases"/>
    <property type="match status" value="1"/>
</dbReference>
<reference evidence="1" key="1">
    <citation type="submission" date="2020-01" db="EMBL/GenBank/DDBJ databases">
        <title>Genome sequence of Kobresia littledalei, the first chromosome-level genome in the family Cyperaceae.</title>
        <authorList>
            <person name="Qu G."/>
        </authorList>
    </citation>
    <scope>NUCLEOTIDE SEQUENCE</scope>
    <source>
        <strain evidence="1">C.B.Clarke</strain>
        <tissue evidence="1">Leaf</tissue>
    </source>
</reference>
<keyword evidence="2" id="KW-1185">Reference proteome</keyword>
<sequence>MVWSSQSAANAYLDTLKLCKNELERRQSDPSIIPVQPEKSEFISALAAGTSAQLIVEVSPEASHSTIALAAAARQTGGRLICILPQEESLAPSKEVLEESGLDDMVEFQVGDPTKLLPKYENIDFSLVDCNNESYEDVLKMIDVNPKKSVVVANNLKEGREGLSMDVPGAKDGTVRSEKHMIGNGMEVTMIGKNAGMGWLKKGKEGGNIVGPNNVGPEKRRRPRRKIRWVKKIDEQSGEEHLYRMAKSI</sequence>
<dbReference type="Gene3D" id="3.40.50.150">
    <property type="entry name" value="Vaccinia Virus protein VP39"/>
    <property type="match status" value="1"/>
</dbReference>
<comment type="caution">
    <text evidence="1">The sequence shown here is derived from an EMBL/GenBank/DDBJ whole genome shotgun (WGS) entry which is preliminary data.</text>
</comment>
<dbReference type="Proteomes" id="UP000623129">
    <property type="component" value="Unassembled WGS sequence"/>
</dbReference>
<accession>A0A833QUU2</accession>
<evidence type="ECO:0000313" key="1">
    <source>
        <dbReference type="EMBL" id="KAF3328788.1"/>
    </source>
</evidence>